<dbReference type="OrthoDB" id="3752548at2759"/>
<feature type="region of interest" description="Disordered" evidence="1">
    <location>
        <begin position="1"/>
        <end position="35"/>
    </location>
</feature>
<dbReference type="AlphaFoldDB" id="A0A2V1DJE7"/>
<protein>
    <submittedName>
        <fullName evidence="2">Uncharacterized protein</fullName>
    </submittedName>
</protein>
<name>A0A2V1DJE7_9PLEO</name>
<dbReference type="Proteomes" id="UP000244855">
    <property type="component" value="Unassembled WGS sequence"/>
</dbReference>
<dbReference type="EMBL" id="KZ805419">
    <property type="protein sequence ID" value="PVH98198.1"/>
    <property type="molecule type" value="Genomic_DNA"/>
</dbReference>
<gene>
    <name evidence="2" type="ORF">DM02DRAFT_531674</name>
</gene>
<reference evidence="2 3" key="1">
    <citation type="journal article" date="2018" name="Sci. Rep.">
        <title>Comparative genomics provides insights into the lifestyle and reveals functional heterogeneity of dark septate endophytic fungi.</title>
        <authorList>
            <person name="Knapp D.G."/>
            <person name="Nemeth J.B."/>
            <person name="Barry K."/>
            <person name="Hainaut M."/>
            <person name="Henrissat B."/>
            <person name="Johnson J."/>
            <person name="Kuo A."/>
            <person name="Lim J.H.P."/>
            <person name="Lipzen A."/>
            <person name="Nolan M."/>
            <person name="Ohm R.A."/>
            <person name="Tamas L."/>
            <person name="Grigoriev I.V."/>
            <person name="Spatafora J.W."/>
            <person name="Nagy L.G."/>
            <person name="Kovacs G.M."/>
        </authorList>
    </citation>
    <scope>NUCLEOTIDE SEQUENCE [LARGE SCALE GENOMIC DNA]</scope>
    <source>
        <strain evidence="2 3">DSE2036</strain>
    </source>
</reference>
<evidence type="ECO:0000313" key="3">
    <source>
        <dbReference type="Proteomes" id="UP000244855"/>
    </source>
</evidence>
<evidence type="ECO:0000256" key="1">
    <source>
        <dbReference type="SAM" id="MobiDB-lite"/>
    </source>
</evidence>
<accession>A0A2V1DJE7</accession>
<keyword evidence="3" id="KW-1185">Reference proteome</keyword>
<feature type="non-terminal residue" evidence="2">
    <location>
        <position position="215"/>
    </location>
</feature>
<proteinExistence type="predicted"/>
<sequence length="215" mass="24991">MPPYKPSKNQCRPDFTPYRTHQRHQQRTAEQDGRHQLYDCIPRNPSEVEPIDLCPIINTPRQGGEDLRPVRGGSYDGTGGSVEGHNQDPFGAQPTIVQPAKLELLSLFEWDENMVYDEEPPSCIHYSIEWKITLNKRLVTKDTEQDLVLEPSQYWSLYLRPKLDEVLCKKLPPNRRVKVVDTNVVVSVKERSERDLTKRFDEAEIDWPIVEKQLI</sequence>
<organism evidence="2 3">
    <name type="scientific">Periconia macrospinosa</name>
    <dbReference type="NCBI Taxonomy" id="97972"/>
    <lineage>
        <taxon>Eukaryota</taxon>
        <taxon>Fungi</taxon>
        <taxon>Dikarya</taxon>
        <taxon>Ascomycota</taxon>
        <taxon>Pezizomycotina</taxon>
        <taxon>Dothideomycetes</taxon>
        <taxon>Pleosporomycetidae</taxon>
        <taxon>Pleosporales</taxon>
        <taxon>Massarineae</taxon>
        <taxon>Periconiaceae</taxon>
        <taxon>Periconia</taxon>
    </lineage>
</organism>
<dbReference type="STRING" id="97972.A0A2V1DJE7"/>
<evidence type="ECO:0000313" key="2">
    <source>
        <dbReference type="EMBL" id="PVH98198.1"/>
    </source>
</evidence>
<feature type="region of interest" description="Disordered" evidence="1">
    <location>
        <begin position="59"/>
        <end position="88"/>
    </location>
</feature>